<keyword evidence="3" id="KW-1185">Reference proteome</keyword>
<dbReference type="InterPro" id="IPR031315">
    <property type="entry name" value="LNS2/PITP"/>
</dbReference>
<name>A0A833W9N1_9HYME</name>
<feature type="domain" description="LNS2/PITP" evidence="1">
    <location>
        <begin position="59"/>
        <end position="175"/>
    </location>
</feature>
<dbReference type="GO" id="GO:0035091">
    <property type="term" value="F:phosphatidylinositol binding"/>
    <property type="evidence" value="ECO:0007669"/>
    <property type="project" value="TreeGrafter"/>
</dbReference>
<protein>
    <recommendedName>
        <fullName evidence="1">LNS2/PITP domain-containing protein</fullName>
    </recommendedName>
</protein>
<dbReference type="EMBL" id="WNWW01000407">
    <property type="protein sequence ID" value="KAF3425248.1"/>
    <property type="molecule type" value="Genomic_DNA"/>
</dbReference>
<dbReference type="Proteomes" id="UP000655588">
    <property type="component" value="Unassembled WGS sequence"/>
</dbReference>
<accession>A0A833W9N1</accession>
<comment type="caution">
    <text evidence="2">The sequence shown here is derived from an EMBL/GenBank/DDBJ whole genome shotgun (WGS) entry which is preliminary data.</text>
</comment>
<dbReference type="Pfam" id="PF24694">
    <property type="entry name" value="LNS2_PITM1-3"/>
    <property type="match status" value="1"/>
</dbReference>
<proteinExistence type="predicted"/>
<evidence type="ECO:0000259" key="1">
    <source>
        <dbReference type="SMART" id="SM00775"/>
    </source>
</evidence>
<dbReference type="PANTHER" id="PTHR10658:SF81">
    <property type="entry name" value="PROTEIN RETINAL DEGENERATION B"/>
    <property type="match status" value="1"/>
</dbReference>
<dbReference type="InterPro" id="IPR001666">
    <property type="entry name" value="PI_transfer"/>
</dbReference>
<evidence type="ECO:0000313" key="3">
    <source>
        <dbReference type="Proteomes" id="UP000655588"/>
    </source>
</evidence>
<dbReference type="PANTHER" id="PTHR10658">
    <property type="entry name" value="PHOSPHATIDYLINOSITOL TRANSFER PROTEIN"/>
    <property type="match status" value="1"/>
</dbReference>
<dbReference type="GO" id="GO:0008525">
    <property type="term" value="F:phosphatidylcholine transporter activity"/>
    <property type="evidence" value="ECO:0007669"/>
    <property type="project" value="TreeGrafter"/>
</dbReference>
<dbReference type="SMART" id="SM00775">
    <property type="entry name" value="LNS2"/>
    <property type="match status" value="1"/>
</dbReference>
<reference evidence="2" key="1">
    <citation type="submission" date="2019-11" db="EMBL/GenBank/DDBJ databases">
        <title>The nuclear and mitochondrial genomes of Frieseomelitta varia - a highly eusocial stingless bee (Meliponini) with a permanently sterile worker caste.</title>
        <authorList>
            <person name="Freitas F.C.P."/>
            <person name="Lourenco A.P."/>
            <person name="Nunes F.M.F."/>
            <person name="Paschoal A.R."/>
            <person name="Abreu F.C.P."/>
            <person name="Barbin F.O."/>
            <person name="Bataglia L."/>
            <person name="Cardoso-Junior C.A.M."/>
            <person name="Cervoni M.S."/>
            <person name="Silva S.R."/>
            <person name="Dalarmi F."/>
            <person name="Del Lama M.A."/>
            <person name="Depintor T.S."/>
            <person name="Ferreira K.M."/>
            <person name="Goria P.S."/>
            <person name="Jaskot M.C."/>
            <person name="Lago D.C."/>
            <person name="Luna-Lucena D."/>
            <person name="Moda L.M."/>
            <person name="Nascimento L."/>
            <person name="Pedrino M."/>
            <person name="Rabico F.O."/>
            <person name="Sanches F.C."/>
            <person name="Santos D.E."/>
            <person name="Santos C.G."/>
            <person name="Vieira J."/>
            <person name="Lopes T.F."/>
            <person name="Barchuk A.R."/>
            <person name="Hartfelder K."/>
            <person name="Simoes Z.L.P."/>
            <person name="Bitondi M.M.G."/>
            <person name="Pinheiro D.G."/>
        </authorList>
    </citation>
    <scope>NUCLEOTIDE SEQUENCE</scope>
    <source>
        <strain evidence="2">USP_RPSP 00005682</strain>
        <tissue evidence="2">Whole individual</tissue>
    </source>
</reference>
<dbReference type="AlphaFoldDB" id="A0A833W9N1"/>
<sequence>GEWTYLSTEITDKNGRITYKIPDDKALGYGLYPIKMIVRGDHTSVDFFLTVIPPKTECVVFSIDGSFTASMSVSGKDPKVRAGAVDVVRPDMQQQKVVSWLSQHNFPHGLVSFADGLSTDPLGHKAAYLHKLVQEHGVIIHHAYGSSKDISVYTAINLKPNQIFIIGKASKKHHSLATILHDGYAAHLSMLQAHGGSRPAQGNARMVIPRGQFGLPGQNASLRRRR</sequence>
<dbReference type="Pfam" id="PF24695">
    <property type="entry name" value="PITM1-3"/>
    <property type="match status" value="1"/>
</dbReference>
<dbReference type="GO" id="GO:0008526">
    <property type="term" value="F:phosphatidylinositol transfer activity"/>
    <property type="evidence" value="ECO:0007669"/>
    <property type="project" value="TreeGrafter"/>
</dbReference>
<gene>
    <name evidence="2" type="ORF">E2986_02357</name>
</gene>
<evidence type="ECO:0000313" key="2">
    <source>
        <dbReference type="EMBL" id="KAF3425248.1"/>
    </source>
</evidence>
<feature type="non-terminal residue" evidence="2">
    <location>
        <position position="1"/>
    </location>
</feature>
<dbReference type="GO" id="GO:0031210">
    <property type="term" value="F:phosphatidylcholine binding"/>
    <property type="evidence" value="ECO:0007669"/>
    <property type="project" value="TreeGrafter"/>
</dbReference>
<dbReference type="GO" id="GO:0005737">
    <property type="term" value="C:cytoplasm"/>
    <property type="evidence" value="ECO:0007669"/>
    <property type="project" value="TreeGrafter"/>
</dbReference>
<organism evidence="2 3">
    <name type="scientific">Frieseomelitta varia</name>
    <dbReference type="NCBI Taxonomy" id="561572"/>
    <lineage>
        <taxon>Eukaryota</taxon>
        <taxon>Metazoa</taxon>
        <taxon>Ecdysozoa</taxon>
        <taxon>Arthropoda</taxon>
        <taxon>Hexapoda</taxon>
        <taxon>Insecta</taxon>
        <taxon>Pterygota</taxon>
        <taxon>Neoptera</taxon>
        <taxon>Endopterygota</taxon>
        <taxon>Hymenoptera</taxon>
        <taxon>Apocrita</taxon>
        <taxon>Aculeata</taxon>
        <taxon>Apoidea</taxon>
        <taxon>Anthophila</taxon>
        <taxon>Apidae</taxon>
        <taxon>Frieseomelitta</taxon>
    </lineage>
</organism>